<keyword evidence="1" id="KW-0812">Transmembrane</keyword>
<feature type="non-terminal residue" evidence="2">
    <location>
        <position position="234"/>
    </location>
</feature>
<keyword evidence="1" id="KW-1133">Transmembrane helix</keyword>
<evidence type="ECO:0008006" key="3">
    <source>
        <dbReference type="Google" id="ProtNLM"/>
    </source>
</evidence>
<proteinExistence type="predicted"/>
<accession>A0A383DSJ4</accession>
<reference evidence="2" key="1">
    <citation type="submission" date="2018-05" db="EMBL/GenBank/DDBJ databases">
        <authorList>
            <person name="Lanie J.A."/>
            <person name="Ng W.-L."/>
            <person name="Kazmierczak K.M."/>
            <person name="Andrzejewski T.M."/>
            <person name="Davidsen T.M."/>
            <person name="Wayne K.J."/>
            <person name="Tettelin H."/>
            <person name="Glass J.I."/>
            <person name="Rusch D."/>
            <person name="Podicherti R."/>
            <person name="Tsui H.-C.T."/>
            <person name="Winkler M.E."/>
        </authorList>
    </citation>
    <scope>NUCLEOTIDE SEQUENCE</scope>
</reference>
<dbReference type="AlphaFoldDB" id="A0A383DSJ4"/>
<name>A0A383DSJ4_9ZZZZ</name>
<evidence type="ECO:0000256" key="1">
    <source>
        <dbReference type="SAM" id="Phobius"/>
    </source>
</evidence>
<keyword evidence="1" id="KW-0472">Membrane</keyword>
<gene>
    <name evidence="2" type="ORF">METZ01_LOCUS500341</name>
</gene>
<evidence type="ECO:0000313" key="2">
    <source>
        <dbReference type="EMBL" id="SVE47487.1"/>
    </source>
</evidence>
<feature type="transmembrane region" description="Helical" evidence="1">
    <location>
        <begin position="42"/>
        <end position="61"/>
    </location>
</feature>
<protein>
    <recommendedName>
        <fullName evidence="3">Membrane transport protein MMPL domain-containing protein</fullName>
    </recommendedName>
</protein>
<dbReference type="EMBL" id="UINC01219831">
    <property type="protein sequence ID" value="SVE47487.1"/>
    <property type="molecule type" value="Genomic_DNA"/>
</dbReference>
<feature type="non-terminal residue" evidence="2">
    <location>
        <position position="1"/>
    </location>
</feature>
<sequence length="234" mass="26755">CMISMVLLLPALISLEERIRKPKYLSKKLKLEGRWFEKIFKNYRVVIVLSMILFVWALFSLRTVAFDYNILNLQAHGTEAVKYEMKAIEKAGRSAWSVAVLANSLEETIKKHHELENLTTVGKVESIVTVLPTNQEKKIEYISGLRSLLNSLEVAPEVIPVSQSNLIKTMKKVRFKLQGKEANEAVTEARNILQSILEESKNIDAEIAGKRLNSFSEKLFSDYREKIKDLKMNA</sequence>
<organism evidence="2">
    <name type="scientific">marine metagenome</name>
    <dbReference type="NCBI Taxonomy" id="408172"/>
    <lineage>
        <taxon>unclassified sequences</taxon>
        <taxon>metagenomes</taxon>
        <taxon>ecological metagenomes</taxon>
    </lineage>
</organism>